<dbReference type="PANTHER" id="PTHR36204">
    <property type="entry name" value="N-ACETYLMANNOSAMINE-6-PHOSPHATE 2-EPIMERASE-RELATED"/>
    <property type="match status" value="1"/>
</dbReference>
<keyword evidence="5 7" id="KW-0413">Isomerase</keyword>
<comment type="caution">
    <text evidence="8">The sequence shown here is derived from an EMBL/GenBank/DDBJ whole genome shotgun (WGS) entry which is preliminary data.</text>
</comment>
<comment type="function">
    <text evidence="2 7">Converts N-acetylmannosamine-6-phosphate (ManNAc-6-P) to N-acetylglucosamine-6-phosphate (GlcNAc-6-P).</text>
</comment>
<dbReference type="GO" id="GO:0005829">
    <property type="term" value="C:cytosol"/>
    <property type="evidence" value="ECO:0007669"/>
    <property type="project" value="TreeGrafter"/>
</dbReference>
<dbReference type="GO" id="GO:0006053">
    <property type="term" value="P:N-acetylmannosamine catabolic process"/>
    <property type="evidence" value="ECO:0007669"/>
    <property type="project" value="TreeGrafter"/>
</dbReference>
<dbReference type="PANTHER" id="PTHR36204:SF1">
    <property type="entry name" value="N-ACETYLMANNOSAMINE-6-PHOSPHATE 2-EPIMERASE-RELATED"/>
    <property type="match status" value="1"/>
</dbReference>
<dbReference type="NCBIfam" id="NF002231">
    <property type="entry name" value="PRK01130.1"/>
    <property type="match status" value="1"/>
</dbReference>
<gene>
    <name evidence="7" type="primary">nanE</name>
    <name evidence="8" type="ORF">HZY94_09030</name>
</gene>
<proteinExistence type="inferred from homology"/>
<sequence length="234" mass="25930">MRQDWTRDTFLEQVQGGVIVSCQALPGEPLYEERFSLMPYLAKAAEEAGAVGIRANSVRDIAAIQKVTDLPIIGLIKRDYPPQEPYITATMKEIDELVACQTTVIAFDATQRPRYDGLEVKDFIKQVKEKYPNQLLMADISNFQEGIIAFEAGADFIGTTLSGYTDESPKLEGPDFGLMKQLAEAQLPVIAEGRIHTPEQLLKVYSLGVTSVVIGGAITRPKEIAQRFIQTLHK</sequence>
<evidence type="ECO:0000256" key="4">
    <source>
        <dbReference type="ARBA" id="ARBA00007439"/>
    </source>
</evidence>
<reference evidence="8 9" key="1">
    <citation type="submission" date="2020-07" db="EMBL/GenBank/DDBJ databases">
        <title>MOT database genomes.</title>
        <authorList>
            <person name="Joseph S."/>
            <person name="Aduse-Opoku J."/>
            <person name="Hashim A."/>
            <person name="Wade W."/>
            <person name="Curtis M."/>
        </authorList>
    </citation>
    <scope>NUCLEOTIDE SEQUENCE [LARGE SCALE GENOMIC DNA]</scope>
    <source>
        <strain evidence="8 9">STR</strain>
    </source>
</reference>
<dbReference type="GO" id="GO:0019262">
    <property type="term" value="P:N-acetylneuraminate catabolic process"/>
    <property type="evidence" value="ECO:0007669"/>
    <property type="project" value="UniProtKB-UniRule"/>
</dbReference>
<dbReference type="AlphaFoldDB" id="A0A7Z0M7N7"/>
<evidence type="ECO:0000256" key="3">
    <source>
        <dbReference type="ARBA" id="ARBA00005081"/>
    </source>
</evidence>
<dbReference type="UniPathway" id="UPA00629">
    <property type="reaction ID" value="UER00682"/>
</dbReference>
<comment type="pathway">
    <text evidence="3 7">Amino-sugar metabolism; N-acetylneuraminate degradation; D-fructose 6-phosphate from N-acetylneuraminate: step 3/5.</text>
</comment>
<dbReference type="EMBL" id="JACBXX010000199">
    <property type="protein sequence ID" value="NYS97312.1"/>
    <property type="molecule type" value="Genomic_DNA"/>
</dbReference>
<protein>
    <recommendedName>
        <fullName evidence="7">Putative N-acetylmannosamine-6-phosphate 2-epimerase</fullName>
        <ecNumber evidence="7">5.1.3.9</ecNumber>
    </recommendedName>
    <alternativeName>
        <fullName evidence="7">ManNAc-6-P epimerase</fullName>
    </alternativeName>
</protein>
<dbReference type="InterPro" id="IPR011060">
    <property type="entry name" value="RibuloseP-bd_barrel"/>
</dbReference>
<dbReference type="GO" id="GO:0005975">
    <property type="term" value="P:carbohydrate metabolic process"/>
    <property type="evidence" value="ECO:0007669"/>
    <property type="project" value="UniProtKB-UniRule"/>
</dbReference>
<dbReference type="FunFam" id="3.20.20.70:FF:000035">
    <property type="entry name" value="Putative N-acetylmannosamine-6-phosphate 2-epimerase"/>
    <property type="match status" value="1"/>
</dbReference>
<comment type="similarity">
    <text evidence="4 7">Belongs to the NanE family.</text>
</comment>
<name>A0A7Z0M7N7_9STRE</name>
<organism evidence="8 9">
    <name type="scientific">Streptococcus danieliae</name>
    <dbReference type="NCBI Taxonomy" id="747656"/>
    <lineage>
        <taxon>Bacteria</taxon>
        <taxon>Bacillati</taxon>
        <taxon>Bacillota</taxon>
        <taxon>Bacilli</taxon>
        <taxon>Lactobacillales</taxon>
        <taxon>Streptococcaceae</taxon>
        <taxon>Streptococcus</taxon>
    </lineage>
</organism>
<evidence type="ECO:0000313" key="8">
    <source>
        <dbReference type="EMBL" id="NYS97312.1"/>
    </source>
</evidence>
<dbReference type="Pfam" id="PF04131">
    <property type="entry name" value="NanE"/>
    <property type="match status" value="1"/>
</dbReference>
<dbReference type="GO" id="GO:0047465">
    <property type="term" value="F:N-acylglucosamine-6-phosphate 2-epimerase activity"/>
    <property type="evidence" value="ECO:0007669"/>
    <property type="project" value="UniProtKB-EC"/>
</dbReference>
<comment type="catalytic activity">
    <reaction evidence="1 7">
        <text>an N-acyl-D-glucosamine 6-phosphate = an N-acyl-D-mannosamine 6-phosphate</text>
        <dbReference type="Rhea" id="RHEA:23932"/>
        <dbReference type="ChEBI" id="CHEBI:57599"/>
        <dbReference type="ChEBI" id="CHEBI:57666"/>
        <dbReference type="EC" id="5.1.3.9"/>
    </reaction>
</comment>
<evidence type="ECO:0000256" key="6">
    <source>
        <dbReference type="ARBA" id="ARBA00023277"/>
    </source>
</evidence>
<keyword evidence="6 7" id="KW-0119">Carbohydrate metabolism</keyword>
<evidence type="ECO:0000313" key="9">
    <source>
        <dbReference type="Proteomes" id="UP000589521"/>
    </source>
</evidence>
<evidence type="ECO:0000256" key="7">
    <source>
        <dbReference type="HAMAP-Rule" id="MF_01235"/>
    </source>
</evidence>
<evidence type="ECO:0000256" key="5">
    <source>
        <dbReference type="ARBA" id="ARBA00023235"/>
    </source>
</evidence>
<dbReference type="EC" id="5.1.3.9" evidence="7"/>
<evidence type="ECO:0000256" key="2">
    <source>
        <dbReference type="ARBA" id="ARBA00002147"/>
    </source>
</evidence>
<dbReference type="RefSeq" id="WP_179925874.1">
    <property type="nucleotide sequence ID" value="NZ_JACBXX010000199.1"/>
</dbReference>
<dbReference type="CDD" id="cd04729">
    <property type="entry name" value="NanE"/>
    <property type="match status" value="1"/>
</dbReference>
<dbReference type="Gene3D" id="3.20.20.70">
    <property type="entry name" value="Aldolase class I"/>
    <property type="match status" value="1"/>
</dbReference>
<dbReference type="InterPro" id="IPR013785">
    <property type="entry name" value="Aldolase_TIM"/>
</dbReference>
<evidence type="ECO:0000256" key="1">
    <source>
        <dbReference type="ARBA" id="ARBA00000056"/>
    </source>
</evidence>
<dbReference type="HAMAP" id="MF_01235">
    <property type="entry name" value="ManNAc6P_epimer"/>
    <property type="match status" value="1"/>
</dbReference>
<dbReference type="Proteomes" id="UP000589521">
    <property type="component" value="Unassembled WGS sequence"/>
</dbReference>
<dbReference type="InterPro" id="IPR007260">
    <property type="entry name" value="NanE"/>
</dbReference>
<accession>A0A7Z0M7N7</accession>
<dbReference type="SUPFAM" id="SSF51366">
    <property type="entry name" value="Ribulose-phoshate binding barrel"/>
    <property type="match status" value="1"/>
</dbReference>